<keyword evidence="2" id="KW-1185">Reference proteome</keyword>
<evidence type="ECO:0000313" key="2">
    <source>
        <dbReference type="Proteomes" id="UP000815325"/>
    </source>
</evidence>
<accession>A0ABQ7GJ14</accession>
<dbReference type="Proteomes" id="UP000815325">
    <property type="component" value="Unassembled WGS sequence"/>
</dbReference>
<organism evidence="1 2">
    <name type="scientific">Dunaliella salina</name>
    <name type="common">Green alga</name>
    <name type="synonym">Protococcus salinus</name>
    <dbReference type="NCBI Taxonomy" id="3046"/>
    <lineage>
        <taxon>Eukaryota</taxon>
        <taxon>Viridiplantae</taxon>
        <taxon>Chlorophyta</taxon>
        <taxon>core chlorophytes</taxon>
        <taxon>Chlorophyceae</taxon>
        <taxon>CS clade</taxon>
        <taxon>Chlamydomonadales</taxon>
        <taxon>Dunaliellaceae</taxon>
        <taxon>Dunaliella</taxon>
    </lineage>
</organism>
<sequence>MVTTRRNTRLQAAAQQAAADHENAMHAATQREEQYGYQPPSNTKALDKQLAAGLNIGEVYTFWYDNGPPGGTIVDLEIRGFSEDGQEITVREGTRSFDYEIYLGYEGLYGQGSGHDIMYLFLD</sequence>
<evidence type="ECO:0000313" key="1">
    <source>
        <dbReference type="EMBL" id="KAF5834597.1"/>
    </source>
</evidence>
<dbReference type="EMBL" id="MU069747">
    <property type="protein sequence ID" value="KAF5834597.1"/>
    <property type="molecule type" value="Genomic_DNA"/>
</dbReference>
<comment type="caution">
    <text evidence="1">The sequence shown here is derived from an EMBL/GenBank/DDBJ whole genome shotgun (WGS) entry which is preliminary data.</text>
</comment>
<name>A0ABQ7GJ14_DUNSA</name>
<proteinExistence type="predicted"/>
<protein>
    <submittedName>
        <fullName evidence="1">Uncharacterized protein</fullName>
    </submittedName>
</protein>
<reference evidence="1" key="1">
    <citation type="submission" date="2017-08" db="EMBL/GenBank/DDBJ databases">
        <authorList>
            <person name="Polle J.E."/>
            <person name="Barry K."/>
            <person name="Cushman J."/>
            <person name="Schmutz J."/>
            <person name="Tran D."/>
            <person name="Hathwaick L.T."/>
            <person name="Yim W.C."/>
            <person name="Jenkins J."/>
            <person name="Mckie-Krisberg Z.M."/>
            <person name="Prochnik S."/>
            <person name="Lindquist E."/>
            <person name="Dockter R.B."/>
            <person name="Adam C."/>
            <person name="Molina H."/>
            <person name="Bunkerborg J."/>
            <person name="Jin E."/>
            <person name="Buchheim M."/>
            <person name="Magnuson J."/>
        </authorList>
    </citation>
    <scope>NUCLEOTIDE SEQUENCE</scope>
    <source>
        <strain evidence="1">CCAP 19/18</strain>
    </source>
</reference>
<gene>
    <name evidence="1" type="ORF">DUNSADRAFT_8680</name>
</gene>